<dbReference type="OrthoDB" id="1916097at2759"/>
<name>A0A6A4M398_9ERIC</name>
<feature type="non-terminal residue" evidence="1">
    <location>
        <position position="1"/>
    </location>
</feature>
<evidence type="ECO:0000313" key="2">
    <source>
        <dbReference type="Proteomes" id="UP000428333"/>
    </source>
</evidence>
<dbReference type="EMBL" id="QEFC01000547">
    <property type="protein sequence ID" value="KAE9463902.1"/>
    <property type="molecule type" value="Genomic_DNA"/>
</dbReference>
<comment type="caution">
    <text evidence="1">The sequence shown here is derived from an EMBL/GenBank/DDBJ whole genome shotgun (WGS) entry which is preliminary data.</text>
</comment>
<keyword evidence="2" id="KW-1185">Reference proteome</keyword>
<reference evidence="1 2" key="1">
    <citation type="journal article" date="2019" name="Genome Biol. Evol.">
        <title>The Rhododendron genome and chromosomal organization provide insight into shared whole-genome duplications across the heath family (Ericaceae).</title>
        <authorList>
            <person name="Soza V.L."/>
            <person name="Lindsley D."/>
            <person name="Waalkes A."/>
            <person name="Ramage E."/>
            <person name="Patwardhan R.P."/>
            <person name="Burton J.N."/>
            <person name="Adey A."/>
            <person name="Kumar A."/>
            <person name="Qiu R."/>
            <person name="Shendure J."/>
            <person name="Hall B."/>
        </authorList>
    </citation>
    <scope>NUCLEOTIDE SEQUENCE [LARGE SCALE GENOMIC DNA]</scope>
    <source>
        <strain evidence="1">RSF 1966-606</strain>
    </source>
</reference>
<dbReference type="AlphaFoldDB" id="A0A6A4M398"/>
<dbReference type="Proteomes" id="UP000428333">
    <property type="component" value="Linkage Group LG03"/>
</dbReference>
<proteinExistence type="predicted"/>
<organism evidence="1 2">
    <name type="scientific">Rhododendron williamsianum</name>
    <dbReference type="NCBI Taxonomy" id="262921"/>
    <lineage>
        <taxon>Eukaryota</taxon>
        <taxon>Viridiplantae</taxon>
        <taxon>Streptophyta</taxon>
        <taxon>Embryophyta</taxon>
        <taxon>Tracheophyta</taxon>
        <taxon>Spermatophyta</taxon>
        <taxon>Magnoliopsida</taxon>
        <taxon>eudicotyledons</taxon>
        <taxon>Gunneridae</taxon>
        <taxon>Pentapetalae</taxon>
        <taxon>asterids</taxon>
        <taxon>Ericales</taxon>
        <taxon>Ericaceae</taxon>
        <taxon>Ericoideae</taxon>
        <taxon>Rhodoreae</taxon>
        <taxon>Rhododendron</taxon>
    </lineage>
</organism>
<accession>A0A6A4M398</accession>
<protein>
    <submittedName>
        <fullName evidence="1">Uncharacterized protein</fullName>
    </submittedName>
</protein>
<gene>
    <name evidence="1" type="ORF">C3L33_04080</name>
</gene>
<evidence type="ECO:0000313" key="1">
    <source>
        <dbReference type="EMBL" id="KAE9463902.1"/>
    </source>
</evidence>
<sequence>MPPASGVASPSERVPTTMIPTMVQAMASEAYAKDAIISWFRGEFAAANAIIDALCNHLRQLEVLDYSNVLTSTSESLTIRD</sequence>